<name>A0ABT0PDK1_9GAMM</name>
<gene>
    <name evidence="2" type="ORF">M3P05_05730</name>
</gene>
<organism evidence="2 3">
    <name type="scientific">Parendozoicomonas callyspongiae</name>
    <dbReference type="NCBI Taxonomy" id="2942213"/>
    <lineage>
        <taxon>Bacteria</taxon>
        <taxon>Pseudomonadati</taxon>
        <taxon>Pseudomonadota</taxon>
        <taxon>Gammaproteobacteria</taxon>
        <taxon>Oceanospirillales</taxon>
        <taxon>Endozoicomonadaceae</taxon>
        <taxon>Parendozoicomonas</taxon>
    </lineage>
</organism>
<dbReference type="EMBL" id="JAMFLX010000005">
    <property type="protein sequence ID" value="MCL6269444.1"/>
    <property type="molecule type" value="Genomic_DNA"/>
</dbReference>
<proteinExistence type="predicted"/>
<reference evidence="2 3" key="1">
    <citation type="submission" date="2022-05" db="EMBL/GenBank/DDBJ databases">
        <authorList>
            <person name="Park J.-S."/>
        </authorList>
    </citation>
    <scope>NUCLEOTIDE SEQUENCE [LARGE SCALE GENOMIC DNA]</scope>
    <source>
        <strain evidence="2 3">2012CJ34-2</strain>
    </source>
</reference>
<protein>
    <submittedName>
        <fullName evidence="2">Uncharacterized protein</fullName>
    </submittedName>
</protein>
<evidence type="ECO:0000313" key="3">
    <source>
        <dbReference type="Proteomes" id="UP001203338"/>
    </source>
</evidence>
<keyword evidence="3" id="KW-1185">Reference proteome</keyword>
<feature type="region of interest" description="Disordered" evidence="1">
    <location>
        <begin position="63"/>
        <end position="119"/>
    </location>
</feature>
<sequence length="119" mass="12981">MATNGSSARQWLADNGKTASSEELLRIRNAIAAKLDKLPEGHPEEDGLLEALDVMDEWRETRNVSAPVASSLQDSDLPAPQLDTSSLTPDLPPAPKLSQEEKQTRFQKLLQKSKPGMSS</sequence>
<comment type="caution">
    <text evidence="2">The sequence shown here is derived from an EMBL/GenBank/DDBJ whole genome shotgun (WGS) entry which is preliminary data.</text>
</comment>
<dbReference type="Proteomes" id="UP001203338">
    <property type="component" value="Unassembled WGS sequence"/>
</dbReference>
<accession>A0ABT0PDK1</accession>
<evidence type="ECO:0000313" key="2">
    <source>
        <dbReference type="EMBL" id="MCL6269444.1"/>
    </source>
</evidence>
<dbReference type="RefSeq" id="WP_249698456.1">
    <property type="nucleotide sequence ID" value="NZ_JAMFLX010000005.1"/>
</dbReference>
<evidence type="ECO:0000256" key="1">
    <source>
        <dbReference type="SAM" id="MobiDB-lite"/>
    </source>
</evidence>